<name>A0A5J9SQK0_9POAL</name>
<dbReference type="GO" id="GO:0032196">
    <property type="term" value="P:transposition"/>
    <property type="evidence" value="ECO:0007669"/>
    <property type="project" value="InterPro"/>
</dbReference>
<reference evidence="2 3" key="1">
    <citation type="journal article" date="2019" name="Sci. Rep.">
        <title>A high-quality genome of Eragrostis curvula grass provides insights into Poaceae evolution and supports new strategies to enhance forage quality.</title>
        <authorList>
            <person name="Carballo J."/>
            <person name="Santos B.A.C.M."/>
            <person name="Zappacosta D."/>
            <person name="Garbus I."/>
            <person name="Selva J.P."/>
            <person name="Gallo C.A."/>
            <person name="Diaz A."/>
            <person name="Albertini E."/>
            <person name="Caccamo M."/>
            <person name="Echenique V."/>
        </authorList>
    </citation>
    <scope>NUCLEOTIDE SEQUENCE [LARGE SCALE GENOMIC DNA]</scope>
    <source>
        <strain evidence="3">cv. Victoria</strain>
        <tissue evidence="2">Leaf</tissue>
    </source>
</reference>
<dbReference type="AlphaFoldDB" id="A0A5J9SQK0"/>
<feature type="compositionally biased region" description="Basic and acidic residues" evidence="1">
    <location>
        <begin position="1"/>
        <end position="14"/>
    </location>
</feature>
<evidence type="ECO:0000256" key="1">
    <source>
        <dbReference type="SAM" id="MobiDB-lite"/>
    </source>
</evidence>
<sequence>MVLVKEEARRRVEGENEGGGGQEPLLLNRPDYKGRSRSASEEGTHTVVKNRVICDKIAGKFYLTMEEYIEQRPMWCKEACWSVLAAEWSNSDFQKRSERNRANRNSCIFKPHKGGSNSIATIRQKLAKERGRDVSEVEAWIYSHRGPNPEDLDSLNTEEATACLERYKAKAIELNGSDFDWLHSPVDVKALYECCYGRQHGKWAIFNGVIDDREALAELKSGRLINGC</sequence>
<dbReference type="InterPro" id="IPR039266">
    <property type="entry name" value="EN-1/SPM"/>
</dbReference>
<gene>
    <name evidence="2" type="ORF">EJB05_53279</name>
</gene>
<dbReference type="EMBL" id="RWGY01000469">
    <property type="protein sequence ID" value="TVU01241.1"/>
    <property type="molecule type" value="Genomic_DNA"/>
</dbReference>
<organism evidence="2 3">
    <name type="scientific">Eragrostis curvula</name>
    <name type="common">weeping love grass</name>
    <dbReference type="NCBI Taxonomy" id="38414"/>
    <lineage>
        <taxon>Eukaryota</taxon>
        <taxon>Viridiplantae</taxon>
        <taxon>Streptophyta</taxon>
        <taxon>Embryophyta</taxon>
        <taxon>Tracheophyta</taxon>
        <taxon>Spermatophyta</taxon>
        <taxon>Magnoliopsida</taxon>
        <taxon>Liliopsida</taxon>
        <taxon>Poales</taxon>
        <taxon>Poaceae</taxon>
        <taxon>PACMAD clade</taxon>
        <taxon>Chloridoideae</taxon>
        <taxon>Eragrostideae</taxon>
        <taxon>Eragrostidinae</taxon>
        <taxon>Eragrostis</taxon>
    </lineage>
</organism>
<comment type="caution">
    <text evidence="2">The sequence shown here is derived from an EMBL/GenBank/DDBJ whole genome shotgun (WGS) entry which is preliminary data.</text>
</comment>
<evidence type="ECO:0000313" key="3">
    <source>
        <dbReference type="Proteomes" id="UP000324897"/>
    </source>
</evidence>
<keyword evidence="3" id="KW-1185">Reference proteome</keyword>
<feature type="non-terminal residue" evidence="2">
    <location>
        <position position="1"/>
    </location>
</feature>
<dbReference type="Pfam" id="PF03004">
    <property type="entry name" value="Transposase_24"/>
    <property type="match status" value="1"/>
</dbReference>
<feature type="region of interest" description="Disordered" evidence="1">
    <location>
        <begin position="1"/>
        <end position="43"/>
    </location>
</feature>
<dbReference type="OrthoDB" id="691307at2759"/>
<proteinExistence type="predicted"/>
<feature type="compositionally biased region" description="Basic and acidic residues" evidence="1">
    <location>
        <begin position="30"/>
        <end position="43"/>
    </location>
</feature>
<dbReference type="Proteomes" id="UP000324897">
    <property type="component" value="Unassembled WGS sequence"/>
</dbReference>
<dbReference type="InterPro" id="IPR004252">
    <property type="entry name" value="Probable_transposase_24"/>
</dbReference>
<accession>A0A5J9SQK0</accession>
<dbReference type="PANTHER" id="PTHR33157">
    <property type="entry name" value="AUTONOMOUS TRANSPOSABLE ELEMENT EN-1 MOSAIC PROTEIN-RELATED"/>
    <property type="match status" value="1"/>
</dbReference>
<protein>
    <submittedName>
        <fullName evidence="2">Uncharacterized protein</fullName>
    </submittedName>
</protein>
<dbReference type="Gramene" id="TVU01241">
    <property type="protein sequence ID" value="TVU01241"/>
    <property type="gene ID" value="EJB05_53279"/>
</dbReference>
<evidence type="ECO:0000313" key="2">
    <source>
        <dbReference type="EMBL" id="TVU01241.1"/>
    </source>
</evidence>